<dbReference type="Gene3D" id="2.40.128.90">
    <property type="entry name" value="OMPT-like"/>
    <property type="match status" value="1"/>
</dbReference>
<evidence type="ECO:0000313" key="1">
    <source>
        <dbReference type="EMBL" id="QPD03836.1"/>
    </source>
</evidence>
<dbReference type="GO" id="GO:0004190">
    <property type="term" value="F:aspartic-type endopeptidase activity"/>
    <property type="evidence" value="ECO:0007669"/>
    <property type="project" value="InterPro"/>
</dbReference>
<reference evidence="1 2" key="1">
    <citation type="journal article" date="2020" name="ISME J.">
        <title>Enrichment and physiological characterization of a novel comammox Nitrospira indicates ammonium inhibition of complete nitrification.</title>
        <authorList>
            <person name="Sakoula D."/>
            <person name="Koch H."/>
            <person name="Frank J."/>
            <person name="Jetten M.S.M."/>
            <person name="van Kessel M.A.H.J."/>
            <person name="Lucker S."/>
        </authorList>
    </citation>
    <scope>NUCLEOTIDE SEQUENCE [LARGE SCALE GENOMIC DNA]</scope>
    <source>
        <strain evidence="1">Comreactor17</strain>
    </source>
</reference>
<dbReference type="InterPro" id="IPR053724">
    <property type="entry name" value="OMP_A26_sf"/>
</dbReference>
<dbReference type="AlphaFoldDB" id="A0A7S8FDK1"/>
<evidence type="ECO:0000313" key="2">
    <source>
        <dbReference type="Proteomes" id="UP000593737"/>
    </source>
</evidence>
<sequence>MTVSRYPYLPFFTSIVVLVLIAPAVPSWAQDSEPYVKPRVELSLRSWLYTAGDTRWSHDASGLDPRLGDPTSKLAYKDNDTHIIELGGRLNFGRRGFLQAEGGFSVSFDRGLLVDDDFTAVTGQQIFSRTHSDITGSGTQYGSFNIGVRAAEFAGSRGYLDVFGGFQYWRTRYEATGVRQVICNPSGIPGLSCTPNLNLPGVVAITNTTHWITPIHIGVDTEYRVTRRVSLDLKVSVSPVSVLYNEDVHHLRSDLQQDPSFSMWGVGVSANAGAGAKLALTGNLALTAGYRIMWNRTYAGEWTNHPVGGGSETVPLTEFQTIRHGVLLGVTGSF</sequence>
<accession>A0A7S8FDK1</accession>
<proteinExistence type="predicted"/>
<gene>
    <name evidence="1" type="ORF">Nkreftii_001610</name>
</gene>
<name>A0A7S8FDK1_9BACT</name>
<evidence type="ECO:0008006" key="3">
    <source>
        <dbReference type="Google" id="ProtNLM"/>
    </source>
</evidence>
<protein>
    <recommendedName>
        <fullName evidence="3">Protochlamydia outer membrane protein domain-containing protein</fullName>
    </recommendedName>
</protein>
<dbReference type="EMBL" id="CP047423">
    <property type="protein sequence ID" value="QPD03836.1"/>
    <property type="molecule type" value="Genomic_DNA"/>
</dbReference>
<dbReference type="Proteomes" id="UP000593737">
    <property type="component" value="Chromosome"/>
</dbReference>
<organism evidence="1 2">
    <name type="scientific">Candidatus Nitrospira kreftii</name>
    <dbReference type="NCBI Taxonomy" id="2652173"/>
    <lineage>
        <taxon>Bacteria</taxon>
        <taxon>Pseudomonadati</taxon>
        <taxon>Nitrospirota</taxon>
        <taxon>Nitrospiria</taxon>
        <taxon>Nitrospirales</taxon>
        <taxon>Nitrospiraceae</taxon>
        <taxon>Nitrospira</taxon>
    </lineage>
</organism>
<dbReference type="KEGG" id="nkf:Nkreftii_001610"/>
<dbReference type="SUPFAM" id="SSF69917">
    <property type="entry name" value="OMPT-like"/>
    <property type="match status" value="1"/>
</dbReference>
<dbReference type="InterPro" id="IPR020080">
    <property type="entry name" value="OM_adhesin/peptidase_omptin"/>
</dbReference>